<name>A0A4S8QNA9_9HELO</name>
<dbReference type="PROSITE" id="PS00463">
    <property type="entry name" value="ZN2_CY6_FUNGAL_1"/>
    <property type="match status" value="1"/>
</dbReference>
<feature type="region of interest" description="Disordered" evidence="2">
    <location>
        <begin position="310"/>
        <end position="329"/>
    </location>
</feature>
<feature type="domain" description="Zn(2)-C6 fungal-type" evidence="3">
    <location>
        <begin position="14"/>
        <end position="47"/>
    </location>
</feature>
<evidence type="ECO:0000313" key="5">
    <source>
        <dbReference type="Proteomes" id="UP000308671"/>
    </source>
</evidence>
<keyword evidence="5" id="KW-1185">Reference proteome</keyword>
<evidence type="ECO:0000313" key="4">
    <source>
        <dbReference type="EMBL" id="THV45511.1"/>
    </source>
</evidence>
<dbReference type="PROSITE" id="PS50048">
    <property type="entry name" value="ZN2_CY6_FUNGAL_2"/>
    <property type="match status" value="1"/>
</dbReference>
<feature type="region of interest" description="Disordered" evidence="2">
    <location>
        <begin position="54"/>
        <end position="81"/>
    </location>
</feature>
<dbReference type="InterPro" id="IPR036864">
    <property type="entry name" value="Zn2-C6_fun-type_DNA-bd_sf"/>
</dbReference>
<sequence>MGSSAVHPSQRRFSCECCRKIKARCQRAYANDSKCVRCTLLNLDCIVGQQKRVGRPRRAATADAQARKHRKNTGPAFSNPQVAPAKVHYHVANPTTSHETPSNKEGYHQNWGLEFPVDTSIATLVPTDNEIYSGAQAWPAVDINSFDQNLLTWDASNDLDRNFFLSNDDLAFSSASSSASPLNTPPSTASSPADSIHGAEEDISQAPSARRVRFITTADAMAELSKMNLNLHIRMVAVEANRATLNFDGIVYEKGPLFIENLTLAQVLLKASQDLKFILRRIISGQTDRSMSRPTQTTEAKSLESLTLSSQAHLGKPRNPTSISSSNSPPSSELLFAPLALIITSVFSQIITLCELSVELMTIRIDQSATNPVVQLPGLAFGGLSVSEPCIQGMVFCEIMAHIMEGIEQTLGLNLVLGVSGTGLLSARQKDVLWSELDGGPGIIPGQGFMRPTNLRKSFGRLKATLRQISMDQSVMHI</sequence>
<dbReference type="EMBL" id="PQXL01000479">
    <property type="protein sequence ID" value="THV45511.1"/>
    <property type="molecule type" value="Genomic_DNA"/>
</dbReference>
<reference evidence="4 5" key="1">
    <citation type="submission" date="2017-12" db="EMBL/GenBank/DDBJ databases">
        <title>Comparative genomics of Botrytis spp.</title>
        <authorList>
            <person name="Valero-Jimenez C.A."/>
            <person name="Tapia P."/>
            <person name="Veloso J."/>
            <person name="Silva-Moreno E."/>
            <person name="Staats M."/>
            <person name="Valdes J.H."/>
            <person name="Van Kan J.A.L."/>
        </authorList>
    </citation>
    <scope>NUCLEOTIDE SEQUENCE [LARGE SCALE GENOMIC DNA]</scope>
    <source>
        <strain evidence="4 5">MUCL435</strain>
    </source>
</reference>
<protein>
    <recommendedName>
        <fullName evidence="3">Zn(2)-C6 fungal-type domain-containing protein</fullName>
    </recommendedName>
</protein>
<evidence type="ECO:0000256" key="2">
    <source>
        <dbReference type="SAM" id="MobiDB-lite"/>
    </source>
</evidence>
<dbReference type="CDD" id="cd00067">
    <property type="entry name" value="GAL4"/>
    <property type="match status" value="1"/>
</dbReference>
<feature type="compositionally biased region" description="Low complexity" evidence="2">
    <location>
        <begin position="175"/>
        <end position="195"/>
    </location>
</feature>
<dbReference type="SUPFAM" id="SSF57701">
    <property type="entry name" value="Zn2/Cys6 DNA-binding domain"/>
    <property type="match status" value="1"/>
</dbReference>
<keyword evidence="1" id="KW-0539">Nucleus</keyword>
<dbReference type="OrthoDB" id="3434319at2759"/>
<feature type="compositionally biased region" description="Low complexity" evidence="2">
    <location>
        <begin position="317"/>
        <end position="329"/>
    </location>
</feature>
<proteinExistence type="predicted"/>
<gene>
    <name evidence="4" type="ORF">BGAL_0480g00080</name>
</gene>
<comment type="caution">
    <text evidence="4">The sequence shown here is derived from an EMBL/GenBank/DDBJ whole genome shotgun (WGS) entry which is preliminary data.</text>
</comment>
<dbReference type="GO" id="GO:0000981">
    <property type="term" value="F:DNA-binding transcription factor activity, RNA polymerase II-specific"/>
    <property type="evidence" value="ECO:0007669"/>
    <property type="project" value="InterPro"/>
</dbReference>
<dbReference type="AlphaFoldDB" id="A0A4S8QNA9"/>
<organism evidence="4 5">
    <name type="scientific">Botrytis galanthina</name>
    <dbReference type="NCBI Taxonomy" id="278940"/>
    <lineage>
        <taxon>Eukaryota</taxon>
        <taxon>Fungi</taxon>
        <taxon>Dikarya</taxon>
        <taxon>Ascomycota</taxon>
        <taxon>Pezizomycotina</taxon>
        <taxon>Leotiomycetes</taxon>
        <taxon>Helotiales</taxon>
        <taxon>Sclerotiniaceae</taxon>
        <taxon>Botrytis</taxon>
    </lineage>
</organism>
<feature type="region of interest" description="Disordered" evidence="2">
    <location>
        <begin position="175"/>
        <end position="205"/>
    </location>
</feature>
<evidence type="ECO:0000256" key="1">
    <source>
        <dbReference type="ARBA" id="ARBA00023242"/>
    </source>
</evidence>
<accession>A0A4S8QNA9</accession>
<evidence type="ECO:0000259" key="3">
    <source>
        <dbReference type="PROSITE" id="PS50048"/>
    </source>
</evidence>
<dbReference type="InterPro" id="IPR001138">
    <property type="entry name" value="Zn2Cys6_DnaBD"/>
</dbReference>
<dbReference type="Proteomes" id="UP000308671">
    <property type="component" value="Unassembled WGS sequence"/>
</dbReference>
<dbReference type="GO" id="GO:0008270">
    <property type="term" value="F:zinc ion binding"/>
    <property type="evidence" value="ECO:0007669"/>
    <property type="project" value="InterPro"/>
</dbReference>